<accession>A0AAI9SW21</accession>
<name>A0AAI9SW21_9ASCO</name>
<reference evidence="2" key="1">
    <citation type="journal article" date="2022" name="DNA Res.">
        <title>Genome analysis of five recently described species of the CUG-Ser clade uncovers Candida theae as a new hybrid lineage with pathogenic potential in the Candida parapsilosis species complex.</title>
        <authorList>
            <person name="Mixao V."/>
            <person name="Del Olmo V."/>
            <person name="Hegedusova E."/>
            <person name="Saus E."/>
            <person name="Pryszcz L."/>
            <person name="Cillingova A."/>
            <person name="Nosek J."/>
            <person name="Gabaldon T."/>
        </authorList>
    </citation>
    <scope>NUCLEOTIDE SEQUENCE</scope>
    <source>
        <strain evidence="2">CBS 10844</strain>
    </source>
</reference>
<dbReference type="InterPro" id="IPR039848">
    <property type="entry name" value="Ribosomal_mS35_mt"/>
</dbReference>
<dbReference type="GO" id="GO:0032543">
    <property type="term" value="P:mitochondrial translation"/>
    <property type="evidence" value="ECO:0007669"/>
    <property type="project" value="InterPro"/>
</dbReference>
<evidence type="ECO:0000259" key="1">
    <source>
        <dbReference type="Pfam" id="PF10213"/>
    </source>
</evidence>
<organism evidence="2 3">
    <name type="scientific">Candida oxycetoniae</name>
    <dbReference type="NCBI Taxonomy" id="497107"/>
    <lineage>
        <taxon>Eukaryota</taxon>
        <taxon>Fungi</taxon>
        <taxon>Dikarya</taxon>
        <taxon>Ascomycota</taxon>
        <taxon>Saccharomycotina</taxon>
        <taxon>Pichiomycetes</taxon>
        <taxon>Debaryomycetaceae</taxon>
        <taxon>Candida/Lodderomyces clade</taxon>
        <taxon>Candida</taxon>
    </lineage>
</organism>
<comment type="caution">
    <text evidence="2">The sequence shown here is derived from an EMBL/GenBank/DDBJ whole genome shotgun (WGS) entry which is preliminary data.</text>
</comment>
<dbReference type="PANTHER" id="PTHR13490">
    <property type="entry name" value="MITOCHONDRIAL 28S RIBOSOMAL PROTEIN S28"/>
    <property type="match status" value="1"/>
</dbReference>
<evidence type="ECO:0000313" key="2">
    <source>
        <dbReference type="EMBL" id="KAI3403904.2"/>
    </source>
</evidence>
<dbReference type="RefSeq" id="XP_049179651.1">
    <property type="nucleotide sequence ID" value="XM_049324656.1"/>
</dbReference>
<dbReference type="GO" id="GO:0003735">
    <property type="term" value="F:structural constituent of ribosome"/>
    <property type="evidence" value="ECO:0007669"/>
    <property type="project" value="InterPro"/>
</dbReference>
<protein>
    <submittedName>
        <fullName evidence="2">RSM24</fullName>
    </submittedName>
</protein>
<dbReference type="Proteomes" id="UP001202479">
    <property type="component" value="Unassembled WGS sequence"/>
</dbReference>
<dbReference type="AlphaFoldDB" id="A0AAI9SW21"/>
<dbReference type="GO" id="GO:0005763">
    <property type="term" value="C:mitochondrial small ribosomal subunit"/>
    <property type="evidence" value="ECO:0007669"/>
    <property type="project" value="TreeGrafter"/>
</dbReference>
<sequence>MTRVKVKTYQGLSLFLRTYSTPVTSRAASSTTKAKKPDLFLNPHAWKGLPADQIFQLHQMRKAYMGDAYNPTNEERTAILSTISSLSSNKPALDYSFEIENFKERVMNNTPMKERGKPQKLSNQFVINTGAAPHRERRIENLTRILAYETPLLAKYRQPYQPKSRKEAPIKLTFHSDFTEETSNKNNRVVKLSVELKDLGLNQEQEHKFKILAGGRFRYDTNSFHLKCERYPEAAQNANWLTTTFNRLLSEAKDLSKETFSDIPLDKRHMKIWSSKMDKPVFPESWKRVEDAPEKRHNIVNRLVELKAKVVDIKELQNLAP</sequence>
<evidence type="ECO:0000313" key="3">
    <source>
        <dbReference type="Proteomes" id="UP001202479"/>
    </source>
</evidence>
<keyword evidence="3" id="KW-1185">Reference proteome</keyword>
<proteinExistence type="predicted"/>
<dbReference type="GeneID" id="73380949"/>
<dbReference type="EMBL" id="JAHUZD010000118">
    <property type="protein sequence ID" value="KAI3403904.2"/>
    <property type="molecule type" value="Genomic_DNA"/>
</dbReference>
<feature type="domain" description="Small ribosomal subunit protein mS35 mitochondrial conserved" evidence="1">
    <location>
        <begin position="159"/>
        <end position="287"/>
    </location>
</feature>
<dbReference type="Pfam" id="PF10213">
    <property type="entry name" value="MRP-S28"/>
    <property type="match status" value="1"/>
</dbReference>
<dbReference type="InterPro" id="IPR019349">
    <property type="entry name" value="Ribosomal_mS35_mit"/>
</dbReference>
<dbReference type="PANTHER" id="PTHR13490:SF0">
    <property type="entry name" value="SMALL RIBOSOMAL SUBUNIT PROTEIN MS35"/>
    <property type="match status" value="1"/>
</dbReference>
<gene>
    <name evidence="2" type="ORF">KGF56_003334</name>
</gene>